<feature type="domain" description="PCI" evidence="1">
    <location>
        <begin position="249"/>
        <end position="415"/>
    </location>
</feature>
<gene>
    <name evidence="2" type="ORF">M9Y10_032870</name>
</gene>
<dbReference type="InterPro" id="IPR050871">
    <property type="entry name" value="26S_Proteasome/COP9_Components"/>
</dbReference>
<evidence type="ECO:0000313" key="2">
    <source>
        <dbReference type="EMBL" id="KAK8838830.1"/>
    </source>
</evidence>
<evidence type="ECO:0000313" key="3">
    <source>
        <dbReference type="Proteomes" id="UP001470230"/>
    </source>
</evidence>
<reference evidence="2 3" key="1">
    <citation type="submission" date="2024-04" db="EMBL/GenBank/DDBJ databases">
        <title>Tritrichomonas musculus Genome.</title>
        <authorList>
            <person name="Alves-Ferreira E."/>
            <person name="Grigg M."/>
            <person name="Lorenzi H."/>
            <person name="Galac M."/>
        </authorList>
    </citation>
    <scope>NUCLEOTIDE SEQUENCE [LARGE SCALE GENOMIC DNA]</scope>
    <source>
        <strain evidence="2 3">EAF2021</strain>
    </source>
</reference>
<dbReference type="PROSITE" id="PS50250">
    <property type="entry name" value="PCI"/>
    <property type="match status" value="1"/>
</dbReference>
<comment type="caution">
    <text evidence="2">The sequence shown here is derived from an EMBL/GenBank/DDBJ whole genome shotgun (WGS) entry which is preliminary data.</text>
</comment>
<dbReference type="InterPro" id="IPR000717">
    <property type="entry name" value="PCI_dom"/>
</dbReference>
<organism evidence="2 3">
    <name type="scientific">Tritrichomonas musculus</name>
    <dbReference type="NCBI Taxonomy" id="1915356"/>
    <lineage>
        <taxon>Eukaryota</taxon>
        <taxon>Metamonada</taxon>
        <taxon>Parabasalia</taxon>
        <taxon>Tritrichomonadida</taxon>
        <taxon>Tritrichomonadidae</taxon>
        <taxon>Tritrichomonas</taxon>
    </lineage>
</organism>
<accession>A0ABR2GY27</accession>
<dbReference type="PANTHER" id="PTHR10678">
    <property type="entry name" value="26S PROTEASOME NON-ATPASE REGULATORY SUBUNIT 11/COP9 SIGNALOSOME COMPLEX SUBUNIT 2"/>
    <property type="match status" value="1"/>
</dbReference>
<dbReference type="Proteomes" id="UP001470230">
    <property type="component" value="Unassembled WGS sequence"/>
</dbReference>
<dbReference type="Pfam" id="PF01399">
    <property type="entry name" value="PCI"/>
    <property type="match status" value="1"/>
</dbReference>
<dbReference type="EMBL" id="JAPFFF010000054">
    <property type="protein sequence ID" value="KAK8838830.1"/>
    <property type="molecule type" value="Genomic_DNA"/>
</dbReference>
<evidence type="ECO:0000259" key="1">
    <source>
        <dbReference type="PROSITE" id="PS50250"/>
    </source>
</evidence>
<keyword evidence="3" id="KW-1185">Reference proteome</keyword>
<name>A0ABR2GY27_9EUKA</name>
<sequence length="445" mass="51392">MSDEEIFFDNEEEVQNEEYQEVYEEDVLDSPDKLFDSANNSLGIDDYYAIDLFYKAYIDESASDDIKKESIKNIALAISQHSDDFERIVNVLSDVFYASQDGLLNNDELTQVILGMMGNLANSGETYSNFLASVESQINKNDNTVLYAEVKLRQCEKMLLQGESEKVEAIMNDVEPLISYNPESNNSFMRSSYLKLLILKINIADEHHDEDSMIKLYDEAKKIPQYSLTSYQNAVFTKMEAILLKKNRKFYEAKTKFYEAFQLFDDLGNDKRIGTIKNMALCEMASRGIASIFNSSRFAPYKNDENVQPIMKMIDAYSKNDIVKYIDLIEPVSKLFYNNQFDIQLLYEIRKIVLRGAILKFSRNYHKYQLKFAAKEFSSTEDEVRDIAMDLIISKDLNALFNPENNVVTVLEQVKPSRYLLGTNSIISTVEITLNRIMNETQLDY</sequence>
<proteinExistence type="predicted"/>
<protein>
    <submittedName>
        <fullName evidence="2">COP9 signalosome complex subunit 2</fullName>
    </submittedName>
</protein>
<dbReference type="Gene3D" id="1.25.40.570">
    <property type="match status" value="1"/>
</dbReference>